<reference evidence="2" key="2">
    <citation type="submission" date="2015-07" db="EMBL/GenBank/DDBJ databases">
        <authorList>
            <person name="Noorani M."/>
        </authorList>
    </citation>
    <scope>NUCLEOTIDE SEQUENCE</scope>
    <source>
        <strain evidence="2">Yugu1</strain>
    </source>
</reference>
<feature type="compositionally biased region" description="Basic residues" evidence="1">
    <location>
        <begin position="30"/>
        <end position="44"/>
    </location>
</feature>
<reference evidence="2" key="1">
    <citation type="journal article" date="2012" name="Nat. Biotechnol.">
        <title>Reference genome sequence of the model plant Setaria.</title>
        <authorList>
            <person name="Bennetzen J.L."/>
            <person name="Schmutz J."/>
            <person name="Wang H."/>
            <person name="Percifield R."/>
            <person name="Hawkins J."/>
            <person name="Pontaroli A.C."/>
            <person name="Estep M."/>
            <person name="Feng L."/>
            <person name="Vaughn J.N."/>
            <person name="Grimwood J."/>
            <person name="Jenkins J."/>
            <person name="Barry K."/>
            <person name="Lindquist E."/>
            <person name="Hellsten U."/>
            <person name="Deshpande S."/>
            <person name="Wang X."/>
            <person name="Wu X."/>
            <person name="Mitros T."/>
            <person name="Triplett J."/>
            <person name="Yang X."/>
            <person name="Ye C.Y."/>
            <person name="Mauro-Herrera M."/>
            <person name="Wang L."/>
            <person name="Li P."/>
            <person name="Sharma M."/>
            <person name="Sharma R."/>
            <person name="Ronald P.C."/>
            <person name="Panaud O."/>
            <person name="Kellogg E.A."/>
            <person name="Brutnell T.P."/>
            <person name="Doust A.N."/>
            <person name="Tuskan G.A."/>
            <person name="Rokhsar D."/>
            <person name="Devos K.M."/>
        </authorList>
    </citation>
    <scope>NUCLEOTIDE SEQUENCE [LARGE SCALE GENOMIC DNA]</scope>
    <source>
        <strain evidence="2">Yugu1</strain>
    </source>
</reference>
<sequence>MNRAYPILRVKMIFFPFGQSINNWQSQTRNHGRQRHGVSARRACRTRDPAASSPSRFPPVGGASHQASSAAWMPALFSASSSPSTHGFVSLFLSSCWFFTRADRSPGSRRPPVNSLASPALF</sequence>
<name>A0A368RK86_SETIT</name>
<dbReference type="AlphaFoldDB" id="A0A368RK86"/>
<organism evidence="2">
    <name type="scientific">Setaria italica</name>
    <name type="common">Foxtail millet</name>
    <name type="synonym">Panicum italicum</name>
    <dbReference type="NCBI Taxonomy" id="4555"/>
    <lineage>
        <taxon>Eukaryota</taxon>
        <taxon>Viridiplantae</taxon>
        <taxon>Streptophyta</taxon>
        <taxon>Embryophyta</taxon>
        <taxon>Tracheophyta</taxon>
        <taxon>Spermatophyta</taxon>
        <taxon>Magnoliopsida</taxon>
        <taxon>Liliopsida</taxon>
        <taxon>Poales</taxon>
        <taxon>Poaceae</taxon>
        <taxon>PACMAD clade</taxon>
        <taxon>Panicoideae</taxon>
        <taxon>Panicodae</taxon>
        <taxon>Paniceae</taxon>
        <taxon>Cenchrinae</taxon>
        <taxon>Setaria</taxon>
    </lineage>
</organism>
<proteinExistence type="predicted"/>
<evidence type="ECO:0000256" key="1">
    <source>
        <dbReference type="SAM" id="MobiDB-lite"/>
    </source>
</evidence>
<feature type="region of interest" description="Disordered" evidence="1">
    <location>
        <begin position="27"/>
        <end position="65"/>
    </location>
</feature>
<gene>
    <name evidence="2" type="ORF">SETIT_6G109300v2</name>
</gene>
<evidence type="ECO:0000313" key="2">
    <source>
        <dbReference type="EMBL" id="RCV30615.1"/>
    </source>
</evidence>
<accession>A0A368RK86</accession>
<feature type="region of interest" description="Disordered" evidence="1">
    <location>
        <begin position="103"/>
        <end position="122"/>
    </location>
</feature>
<protein>
    <submittedName>
        <fullName evidence="2">Uncharacterized protein</fullName>
    </submittedName>
</protein>
<dbReference type="EMBL" id="CM003533">
    <property type="protein sequence ID" value="RCV30615.1"/>
    <property type="molecule type" value="Genomic_DNA"/>
</dbReference>